<protein>
    <submittedName>
        <fullName evidence="3">Uncharacterized protein</fullName>
    </submittedName>
</protein>
<evidence type="ECO:0000313" key="3">
    <source>
        <dbReference type="EMBL" id="TKC07506.1"/>
    </source>
</evidence>
<reference evidence="3 4" key="1">
    <citation type="submission" date="2019-04" db="EMBL/GenBank/DDBJ databases">
        <title>Pedobacter sp. RP-3-15 sp. nov., isolated from Arctic soil.</title>
        <authorList>
            <person name="Dahal R.H."/>
            <person name="Kim D.-U."/>
        </authorList>
    </citation>
    <scope>NUCLEOTIDE SEQUENCE [LARGE SCALE GENOMIC DNA]</scope>
    <source>
        <strain evidence="3 4">RP-3-15</strain>
    </source>
</reference>
<dbReference type="OrthoDB" id="793768at2"/>
<dbReference type="EMBL" id="SWBQ01000002">
    <property type="protein sequence ID" value="TKC07506.1"/>
    <property type="molecule type" value="Genomic_DNA"/>
</dbReference>
<organism evidence="3 4">
    <name type="scientific">Pedobacter frigoris</name>
    <dbReference type="NCBI Taxonomy" id="2571272"/>
    <lineage>
        <taxon>Bacteria</taxon>
        <taxon>Pseudomonadati</taxon>
        <taxon>Bacteroidota</taxon>
        <taxon>Sphingobacteriia</taxon>
        <taxon>Sphingobacteriales</taxon>
        <taxon>Sphingobacteriaceae</taxon>
        <taxon>Pedobacter</taxon>
    </lineage>
</organism>
<feature type="coiled-coil region" evidence="1">
    <location>
        <begin position="163"/>
        <end position="197"/>
    </location>
</feature>
<keyword evidence="1" id="KW-0175">Coiled coil</keyword>
<comment type="caution">
    <text evidence="3">The sequence shown here is derived from an EMBL/GenBank/DDBJ whole genome shotgun (WGS) entry which is preliminary data.</text>
</comment>
<keyword evidence="2" id="KW-0812">Transmembrane</keyword>
<sequence length="198" mass="22550">MKEIEERVNMLEELFEGFVERVKVLESVVPEYLDTFLKHYNKSMTDIYGQIEKSNNRYDHSKIQQNIDEVKQILASTPKVITVRNSHHFGAWSKNLIIGVVVCILLTTSSVGTALYLNHRNNRLNDEAYNFWLIRALYPEAAKTILTKLGEDPNALVEMAEKEMAKQNAIIAAQAQAEQAEKQQQAANENLKKAKSGQ</sequence>
<evidence type="ECO:0000256" key="2">
    <source>
        <dbReference type="SAM" id="Phobius"/>
    </source>
</evidence>
<feature type="transmembrane region" description="Helical" evidence="2">
    <location>
        <begin position="96"/>
        <end position="117"/>
    </location>
</feature>
<dbReference type="RefSeq" id="WP_136835835.1">
    <property type="nucleotide sequence ID" value="NZ_SWBQ01000002.1"/>
</dbReference>
<dbReference type="Proteomes" id="UP000307244">
    <property type="component" value="Unassembled WGS sequence"/>
</dbReference>
<name>A0A4U1CLT3_9SPHI</name>
<keyword evidence="4" id="KW-1185">Reference proteome</keyword>
<evidence type="ECO:0000256" key="1">
    <source>
        <dbReference type="SAM" id="Coils"/>
    </source>
</evidence>
<dbReference type="AlphaFoldDB" id="A0A4U1CLT3"/>
<accession>A0A4U1CLT3</accession>
<gene>
    <name evidence="3" type="ORF">FA047_09680</name>
</gene>
<evidence type="ECO:0000313" key="4">
    <source>
        <dbReference type="Proteomes" id="UP000307244"/>
    </source>
</evidence>
<proteinExistence type="predicted"/>
<keyword evidence="2" id="KW-1133">Transmembrane helix</keyword>
<keyword evidence="2" id="KW-0472">Membrane</keyword>